<reference evidence="2" key="1">
    <citation type="journal article" date="2022" name="bioRxiv">
        <title>Sequencing and chromosome-scale assembly of the giantPleurodeles waltlgenome.</title>
        <authorList>
            <person name="Brown T."/>
            <person name="Elewa A."/>
            <person name="Iarovenko S."/>
            <person name="Subramanian E."/>
            <person name="Araus A.J."/>
            <person name="Petzold A."/>
            <person name="Susuki M."/>
            <person name="Suzuki K.-i.T."/>
            <person name="Hayashi T."/>
            <person name="Toyoda A."/>
            <person name="Oliveira C."/>
            <person name="Osipova E."/>
            <person name="Leigh N.D."/>
            <person name="Simon A."/>
            <person name="Yun M.H."/>
        </authorList>
    </citation>
    <scope>NUCLEOTIDE SEQUENCE</scope>
    <source>
        <strain evidence="2">20211129_DDA</strain>
        <tissue evidence="2">Liver</tissue>
    </source>
</reference>
<dbReference type="EMBL" id="JANPWB010000011">
    <property type="protein sequence ID" value="KAJ1123229.1"/>
    <property type="molecule type" value="Genomic_DNA"/>
</dbReference>
<organism evidence="2 3">
    <name type="scientific">Pleurodeles waltl</name>
    <name type="common">Iberian ribbed newt</name>
    <dbReference type="NCBI Taxonomy" id="8319"/>
    <lineage>
        <taxon>Eukaryota</taxon>
        <taxon>Metazoa</taxon>
        <taxon>Chordata</taxon>
        <taxon>Craniata</taxon>
        <taxon>Vertebrata</taxon>
        <taxon>Euteleostomi</taxon>
        <taxon>Amphibia</taxon>
        <taxon>Batrachia</taxon>
        <taxon>Caudata</taxon>
        <taxon>Salamandroidea</taxon>
        <taxon>Salamandridae</taxon>
        <taxon>Pleurodelinae</taxon>
        <taxon>Pleurodeles</taxon>
    </lineage>
</organism>
<proteinExistence type="predicted"/>
<sequence>MARLPTSEINRPALPRRPRPATVVQRRPSAPLEALALRAGSGPVPLSPSPAGPLFDRPGGTQSLFCLNRRLHGRDRPTGTPRPHGSSPRPHPRPRLYVAE</sequence>
<gene>
    <name evidence="2" type="ORF">NDU88_001702</name>
</gene>
<protein>
    <submittedName>
        <fullName evidence="2">Uncharacterized protein</fullName>
    </submittedName>
</protein>
<accession>A0AAV7P8R1</accession>
<dbReference type="Proteomes" id="UP001066276">
    <property type="component" value="Chromosome 7"/>
</dbReference>
<feature type="region of interest" description="Disordered" evidence="1">
    <location>
        <begin position="1"/>
        <end position="100"/>
    </location>
</feature>
<evidence type="ECO:0000313" key="2">
    <source>
        <dbReference type="EMBL" id="KAJ1123229.1"/>
    </source>
</evidence>
<dbReference type="AlphaFoldDB" id="A0AAV7P8R1"/>
<keyword evidence="3" id="KW-1185">Reference proteome</keyword>
<comment type="caution">
    <text evidence="2">The sequence shown here is derived from an EMBL/GenBank/DDBJ whole genome shotgun (WGS) entry which is preliminary data.</text>
</comment>
<name>A0AAV7P8R1_PLEWA</name>
<evidence type="ECO:0000313" key="3">
    <source>
        <dbReference type="Proteomes" id="UP001066276"/>
    </source>
</evidence>
<evidence type="ECO:0000256" key="1">
    <source>
        <dbReference type="SAM" id="MobiDB-lite"/>
    </source>
</evidence>